<dbReference type="AlphaFoldDB" id="A0A2T6ZXN2"/>
<protein>
    <submittedName>
        <fullName evidence="1">Uncharacterized protein</fullName>
    </submittedName>
</protein>
<organism evidence="1 2">
    <name type="scientific">Tuber borchii</name>
    <name type="common">White truffle</name>
    <dbReference type="NCBI Taxonomy" id="42251"/>
    <lineage>
        <taxon>Eukaryota</taxon>
        <taxon>Fungi</taxon>
        <taxon>Dikarya</taxon>
        <taxon>Ascomycota</taxon>
        <taxon>Pezizomycotina</taxon>
        <taxon>Pezizomycetes</taxon>
        <taxon>Pezizales</taxon>
        <taxon>Tuberaceae</taxon>
        <taxon>Tuber</taxon>
    </lineage>
</organism>
<dbReference type="OrthoDB" id="74360at2759"/>
<accession>A0A2T6ZXN2</accession>
<dbReference type="STRING" id="42251.A0A2T6ZXN2"/>
<proteinExistence type="predicted"/>
<evidence type="ECO:0000313" key="2">
    <source>
        <dbReference type="Proteomes" id="UP000244722"/>
    </source>
</evidence>
<name>A0A2T6ZXN2_TUBBO</name>
<gene>
    <name evidence="1" type="ORF">B9Z19DRAFT_1079810</name>
</gene>
<dbReference type="Proteomes" id="UP000244722">
    <property type="component" value="Unassembled WGS sequence"/>
</dbReference>
<evidence type="ECO:0000313" key="1">
    <source>
        <dbReference type="EMBL" id="PUU80251.1"/>
    </source>
</evidence>
<dbReference type="EMBL" id="NESQ01000069">
    <property type="protein sequence ID" value="PUU80251.1"/>
    <property type="molecule type" value="Genomic_DNA"/>
</dbReference>
<comment type="caution">
    <text evidence="1">The sequence shown here is derived from an EMBL/GenBank/DDBJ whole genome shotgun (WGS) entry which is preliminary data.</text>
</comment>
<keyword evidence="2" id="KW-1185">Reference proteome</keyword>
<reference evidence="1 2" key="1">
    <citation type="submission" date="2017-04" db="EMBL/GenBank/DDBJ databases">
        <title>Draft genome sequence of Tuber borchii Vittad., a whitish edible truffle.</title>
        <authorList>
            <consortium name="DOE Joint Genome Institute"/>
            <person name="Murat C."/>
            <person name="Kuo A."/>
            <person name="Barry K.W."/>
            <person name="Clum A."/>
            <person name="Dockter R.B."/>
            <person name="Fauchery L."/>
            <person name="Iotti M."/>
            <person name="Kohler A."/>
            <person name="Labutti K."/>
            <person name="Lindquist E.A."/>
            <person name="Lipzen A."/>
            <person name="Ohm R.A."/>
            <person name="Wang M."/>
            <person name="Grigoriev I.V."/>
            <person name="Zambonelli A."/>
            <person name="Martin F.M."/>
        </authorList>
    </citation>
    <scope>NUCLEOTIDE SEQUENCE [LARGE SCALE GENOMIC DNA]</scope>
    <source>
        <strain evidence="1 2">Tbo3840</strain>
    </source>
</reference>
<sequence length="75" mass="8601">MRSTVRKIFGDGMASALKPVWGFDEEGELRGMWRRSGQDGFWFMGGNFALARYYSRLLALQIKALEEGLMSYDDL</sequence>